<sequence length="196" mass="20892">MSNVEPGKAKAAGIVGILILITALVNIICGCIYAGMGAKDGSGLWSGFGQLVIGILGIVTWVKLAKMPFVFFLVMSILWLIICIVQVVVALIAWLIWYIIRKGVEQHCYQGTDSCLCSGLDKSVPIPVSKCSNIKVIESCIIAIVITTALSVILIFAASIIGCMGVCCTKSETNVVVVQQPGMVMTQQVSEPPPKY</sequence>
<keyword evidence="3" id="KW-1185">Reference proteome</keyword>
<feature type="transmembrane region" description="Helical" evidence="1">
    <location>
        <begin position="43"/>
        <end position="64"/>
    </location>
</feature>
<protein>
    <submittedName>
        <fullName evidence="2">Uncharacterized protein</fullName>
    </submittedName>
</protein>
<name>A0ABN8LV20_9CNID</name>
<evidence type="ECO:0000256" key="1">
    <source>
        <dbReference type="SAM" id="Phobius"/>
    </source>
</evidence>
<dbReference type="EMBL" id="CALNXI010000121">
    <property type="protein sequence ID" value="CAH3019642.1"/>
    <property type="molecule type" value="Genomic_DNA"/>
</dbReference>
<evidence type="ECO:0000313" key="2">
    <source>
        <dbReference type="EMBL" id="CAH3019642.1"/>
    </source>
</evidence>
<keyword evidence="1" id="KW-1133">Transmembrane helix</keyword>
<accession>A0ABN8LV20</accession>
<comment type="caution">
    <text evidence="2">The sequence shown here is derived from an EMBL/GenBank/DDBJ whole genome shotgun (WGS) entry which is preliminary data.</text>
</comment>
<feature type="transmembrane region" description="Helical" evidence="1">
    <location>
        <begin position="140"/>
        <end position="161"/>
    </location>
</feature>
<feature type="transmembrane region" description="Helical" evidence="1">
    <location>
        <begin position="12"/>
        <end position="36"/>
    </location>
</feature>
<gene>
    <name evidence="2" type="ORF">PEVE_00003527</name>
</gene>
<keyword evidence="1" id="KW-0812">Transmembrane</keyword>
<evidence type="ECO:0000313" key="3">
    <source>
        <dbReference type="Proteomes" id="UP001159427"/>
    </source>
</evidence>
<keyword evidence="1" id="KW-0472">Membrane</keyword>
<proteinExistence type="predicted"/>
<reference evidence="2 3" key="1">
    <citation type="submission" date="2022-05" db="EMBL/GenBank/DDBJ databases">
        <authorList>
            <consortium name="Genoscope - CEA"/>
            <person name="William W."/>
        </authorList>
    </citation>
    <scope>NUCLEOTIDE SEQUENCE [LARGE SCALE GENOMIC DNA]</scope>
</reference>
<organism evidence="2 3">
    <name type="scientific">Porites evermanni</name>
    <dbReference type="NCBI Taxonomy" id="104178"/>
    <lineage>
        <taxon>Eukaryota</taxon>
        <taxon>Metazoa</taxon>
        <taxon>Cnidaria</taxon>
        <taxon>Anthozoa</taxon>
        <taxon>Hexacorallia</taxon>
        <taxon>Scleractinia</taxon>
        <taxon>Fungiina</taxon>
        <taxon>Poritidae</taxon>
        <taxon>Porites</taxon>
    </lineage>
</organism>
<feature type="transmembrane region" description="Helical" evidence="1">
    <location>
        <begin position="70"/>
        <end position="100"/>
    </location>
</feature>
<dbReference type="Proteomes" id="UP001159427">
    <property type="component" value="Unassembled WGS sequence"/>
</dbReference>